<dbReference type="EMBL" id="FTMC01000002">
    <property type="protein sequence ID" value="SIQ06572.1"/>
    <property type="molecule type" value="Genomic_DNA"/>
</dbReference>
<accession>A0A1N6PQT1</accession>
<evidence type="ECO:0000313" key="1">
    <source>
        <dbReference type="EMBL" id="SIQ06572.1"/>
    </source>
</evidence>
<name>A0A1N6PQT1_9PSED</name>
<dbReference type="Proteomes" id="UP000186079">
    <property type="component" value="Unassembled WGS sequence"/>
</dbReference>
<sequence>MKKSILIGVVAMSLAGCYEQAPTGQACLGADNDSLVEGLGGVCKKGDIVATKNPAHFCDFNYSVTFNGYNSAFCVYVGEQRESRSK</sequence>
<gene>
    <name evidence="1" type="ORF">SAMN05421672_102260</name>
</gene>
<evidence type="ECO:0000313" key="2">
    <source>
        <dbReference type="Proteomes" id="UP000186079"/>
    </source>
</evidence>
<protein>
    <recommendedName>
        <fullName evidence="3">Lipoprotein</fullName>
    </recommendedName>
</protein>
<reference evidence="1 2" key="1">
    <citation type="submission" date="2017-01" db="EMBL/GenBank/DDBJ databases">
        <authorList>
            <person name="Mah S.A."/>
            <person name="Swanson W.J."/>
            <person name="Moy G.W."/>
            <person name="Vacquier V.D."/>
        </authorList>
    </citation>
    <scope>NUCLEOTIDE SEQUENCE [LARGE SCALE GENOMIC DNA]</scope>
    <source>
        <strain evidence="1 2">ATCC 29606</strain>
    </source>
</reference>
<evidence type="ECO:0008006" key="3">
    <source>
        <dbReference type="Google" id="ProtNLM"/>
    </source>
</evidence>
<proteinExistence type="predicted"/>
<organism evidence="1 2">
    <name type="scientific">Pseudomonas flexibilis</name>
    <dbReference type="NCBI Taxonomy" id="706570"/>
    <lineage>
        <taxon>Bacteria</taxon>
        <taxon>Pseudomonadati</taxon>
        <taxon>Pseudomonadota</taxon>
        <taxon>Gammaproteobacteria</taxon>
        <taxon>Pseudomonadales</taxon>
        <taxon>Pseudomonadaceae</taxon>
        <taxon>Pseudomonas</taxon>
    </lineage>
</organism>
<dbReference type="AlphaFoldDB" id="A0A1N6PQT1"/>
<dbReference type="PROSITE" id="PS51257">
    <property type="entry name" value="PROKAR_LIPOPROTEIN"/>
    <property type="match status" value="1"/>
</dbReference>